<evidence type="ECO:0000313" key="3">
    <source>
        <dbReference type="EMBL" id="KAF7729897.1"/>
    </source>
</evidence>
<reference evidence="3" key="1">
    <citation type="submission" date="2020-01" db="EMBL/GenBank/DDBJ databases">
        <title>Genome Sequencing of Three Apophysomyces-Like Fungal Strains Confirms a Novel Fungal Genus in the Mucoromycota with divergent Burkholderia-like Endosymbiotic Bacteria.</title>
        <authorList>
            <person name="Stajich J.E."/>
            <person name="Macias A.M."/>
            <person name="Carter-House D."/>
            <person name="Lovett B."/>
            <person name="Kasson L.R."/>
            <person name="Berry K."/>
            <person name="Grigoriev I."/>
            <person name="Chang Y."/>
            <person name="Spatafora J."/>
            <person name="Kasson M.T."/>
        </authorList>
    </citation>
    <scope>NUCLEOTIDE SEQUENCE</scope>
    <source>
        <strain evidence="3">NRRL A-21654</strain>
    </source>
</reference>
<dbReference type="OrthoDB" id="5984008at2759"/>
<feature type="compositionally biased region" description="Basic and acidic residues" evidence="1">
    <location>
        <begin position="60"/>
        <end position="82"/>
    </location>
</feature>
<keyword evidence="2" id="KW-1133">Transmembrane helix</keyword>
<evidence type="ECO:0000256" key="2">
    <source>
        <dbReference type="SAM" id="Phobius"/>
    </source>
</evidence>
<feature type="compositionally biased region" description="Pro residues" evidence="1">
    <location>
        <begin position="260"/>
        <end position="270"/>
    </location>
</feature>
<organism evidence="3 4">
    <name type="scientific">Apophysomyces ossiformis</name>
    <dbReference type="NCBI Taxonomy" id="679940"/>
    <lineage>
        <taxon>Eukaryota</taxon>
        <taxon>Fungi</taxon>
        <taxon>Fungi incertae sedis</taxon>
        <taxon>Mucoromycota</taxon>
        <taxon>Mucoromycotina</taxon>
        <taxon>Mucoromycetes</taxon>
        <taxon>Mucorales</taxon>
        <taxon>Mucorineae</taxon>
        <taxon>Mucoraceae</taxon>
        <taxon>Apophysomyces</taxon>
    </lineage>
</organism>
<keyword evidence="4" id="KW-1185">Reference proteome</keyword>
<comment type="caution">
    <text evidence="3">The sequence shown here is derived from an EMBL/GenBank/DDBJ whole genome shotgun (WGS) entry which is preliminary data.</text>
</comment>
<feature type="transmembrane region" description="Helical" evidence="2">
    <location>
        <begin position="12"/>
        <end position="30"/>
    </location>
</feature>
<feature type="compositionally biased region" description="Low complexity" evidence="1">
    <location>
        <begin position="246"/>
        <end position="259"/>
    </location>
</feature>
<accession>A0A8H7BT23</accession>
<keyword evidence="2" id="KW-0812">Transmembrane</keyword>
<evidence type="ECO:0000256" key="1">
    <source>
        <dbReference type="SAM" id="MobiDB-lite"/>
    </source>
</evidence>
<dbReference type="AlphaFoldDB" id="A0A8H7BT23"/>
<keyword evidence="2" id="KW-0472">Membrane</keyword>
<sequence>MPTTDYFTQHYLTATMIVWASTFSMLVLFIPKLHRFFFKKASNHNSGKASDLSGRKRSHSLHELSNHSRKENQPQQQSHEELMSLGQMVSTGNPLGRTGNGNQNQNNPVGTSQGVLLEAHEVLSFYLSISFPFISPKPVGANPLHGLGRSDVLIQVGSQQELQQWYTRFNRSMGGASQENCSSDQTFLTSESSEAAILTDSDKMDSGLTSRHLLSGIGRQSVISTGTMDSCLNAPAVNELSSHGRSATLSSTASSTNPFVHPPLPSQPPPVSLFHRRRSARAMESNGRSSFYSAFAGYLSASETSTPPTIDASHHTMTTDDIMMENGHTKA</sequence>
<gene>
    <name evidence="3" type="ORF">EC973_003631</name>
</gene>
<proteinExistence type="predicted"/>
<evidence type="ECO:0000313" key="4">
    <source>
        <dbReference type="Proteomes" id="UP000605846"/>
    </source>
</evidence>
<feature type="region of interest" description="Disordered" evidence="1">
    <location>
        <begin position="243"/>
        <end position="270"/>
    </location>
</feature>
<name>A0A8H7BT23_9FUNG</name>
<dbReference type="Proteomes" id="UP000605846">
    <property type="component" value="Unassembled WGS sequence"/>
</dbReference>
<feature type="region of interest" description="Disordered" evidence="1">
    <location>
        <begin position="44"/>
        <end position="111"/>
    </location>
</feature>
<protein>
    <submittedName>
        <fullName evidence="3">Uncharacterized protein</fullName>
    </submittedName>
</protein>
<dbReference type="EMBL" id="JABAYA010000021">
    <property type="protein sequence ID" value="KAF7729897.1"/>
    <property type="molecule type" value="Genomic_DNA"/>
</dbReference>